<comment type="catalytic activity">
    <reaction evidence="4">
        <text>ATP + H2O = ADP + phosphate + H(+)</text>
        <dbReference type="Rhea" id="RHEA:13065"/>
        <dbReference type="ChEBI" id="CHEBI:15377"/>
        <dbReference type="ChEBI" id="CHEBI:15378"/>
        <dbReference type="ChEBI" id="CHEBI:30616"/>
        <dbReference type="ChEBI" id="CHEBI:43474"/>
        <dbReference type="ChEBI" id="CHEBI:456216"/>
        <dbReference type="EC" id="5.6.2.3"/>
    </reaction>
</comment>
<keyword evidence="4" id="KW-0067">ATP-binding</keyword>
<dbReference type="EMBL" id="CM000784">
    <property type="protein sequence ID" value="AQK95425.1"/>
    <property type="molecule type" value="Genomic_DNA"/>
</dbReference>
<keyword evidence="4" id="KW-0227">DNA damage</keyword>
<dbReference type="InterPro" id="IPR038765">
    <property type="entry name" value="Papain-like_cys_pep_sf"/>
</dbReference>
<dbReference type="GO" id="GO:0000723">
    <property type="term" value="P:telomere maintenance"/>
    <property type="evidence" value="ECO:0007669"/>
    <property type="project" value="InterPro"/>
</dbReference>
<dbReference type="Gene3D" id="3.40.395.10">
    <property type="entry name" value="Adenoviral Proteinase, Chain A"/>
    <property type="match status" value="1"/>
</dbReference>
<evidence type="ECO:0000313" key="6">
    <source>
        <dbReference type="EMBL" id="AQK95425.1"/>
    </source>
</evidence>
<keyword evidence="4" id="KW-0234">DNA repair</keyword>
<dbReference type="PANTHER" id="PTHR10492">
    <property type="match status" value="1"/>
</dbReference>
<accession>A0A1D6FVF6</accession>
<dbReference type="AlphaFoldDB" id="A0A1D6FVF6"/>
<evidence type="ECO:0000256" key="1">
    <source>
        <dbReference type="ARBA" id="ARBA00005234"/>
    </source>
</evidence>
<organism evidence="6">
    <name type="scientific">Zea mays</name>
    <name type="common">Maize</name>
    <dbReference type="NCBI Taxonomy" id="4577"/>
    <lineage>
        <taxon>Eukaryota</taxon>
        <taxon>Viridiplantae</taxon>
        <taxon>Streptophyta</taxon>
        <taxon>Embryophyta</taxon>
        <taxon>Tracheophyta</taxon>
        <taxon>Spermatophyta</taxon>
        <taxon>Magnoliopsida</taxon>
        <taxon>Liliopsida</taxon>
        <taxon>Poales</taxon>
        <taxon>Poaceae</taxon>
        <taxon>PACMAD clade</taxon>
        <taxon>Panicoideae</taxon>
        <taxon>Andropogonodae</taxon>
        <taxon>Andropogoneae</taxon>
        <taxon>Tripsacinae</taxon>
        <taxon>Zea</taxon>
    </lineage>
</organism>
<dbReference type="Gene3D" id="3.40.50.300">
    <property type="entry name" value="P-loop containing nucleotide triphosphate hydrolases"/>
    <property type="match status" value="2"/>
</dbReference>
<evidence type="ECO:0000259" key="5">
    <source>
        <dbReference type="PROSITE" id="PS50600"/>
    </source>
</evidence>
<keyword evidence="2" id="KW-0645">Protease</keyword>
<comment type="similarity">
    <text evidence="1">Belongs to the peptidase C48 family.</text>
</comment>
<dbReference type="EC" id="5.6.2.3" evidence="4"/>
<protein>
    <recommendedName>
        <fullName evidence="4">ATP-dependent DNA helicase</fullName>
        <ecNumber evidence="4">5.6.2.3</ecNumber>
    </recommendedName>
</protein>
<dbReference type="InterPro" id="IPR027417">
    <property type="entry name" value="P-loop_NTPase"/>
</dbReference>
<dbReference type="InterPro" id="IPR049163">
    <property type="entry name" value="Pif1-like_2B_dom"/>
</dbReference>
<dbReference type="GO" id="GO:0005524">
    <property type="term" value="F:ATP binding"/>
    <property type="evidence" value="ECO:0007669"/>
    <property type="project" value="UniProtKB-KW"/>
</dbReference>
<keyword evidence="4" id="KW-0347">Helicase</keyword>
<dbReference type="GO" id="GO:0006310">
    <property type="term" value="P:DNA recombination"/>
    <property type="evidence" value="ECO:0007669"/>
    <property type="project" value="UniProtKB-KW"/>
</dbReference>
<dbReference type="PROSITE" id="PS50600">
    <property type="entry name" value="ULP_PROTEASE"/>
    <property type="match status" value="1"/>
</dbReference>
<proteinExistence type="inferred from homology"/>
<dbReference type="InParanoid" id="A0A1D6FVF6"/>
<comment type="similarity">
    <text evidence="4">Belongs to the helicase family.</text>
</comment>
<dbReference type="Pfam" id="PF05970">
    <property type="entry name" value="PIF1"/>
    <property type="match status" value="1"/>
</dbReference>
<dbReference type="CDD" id="cd18809">
    <property type="entry name" value="SF1_C_RecD"/>
    <property type="match status" value="1"/>
</dbReference>
<sequence>MTDASKADDDVDEIKQYRDARWVTPPEALWRIYGFELSQISPPVMQLQLHLPNMHMVAFHERQMVERVVNHPGVDRSMLTAYFEANRLHDEARCILYRDFPEWYTWQSGKGKVWQRRKRDTGGQVGRIVSAHPAEGERYYLRVLLNHVTGAAFYVDLRTVDGVTLPTFLEAAERRGLLESDNTLDECLTERALFQMPSSLRRLFSTILVYYEPSDVAVLWQKHKDSMFEDYQHKSQNKTHVEQMVLIDIRNMLQSMGKDIKTFPLPPMIDTYDDAIGTAREVYEEESIQPTVEDVALKDSLNEEQRAAYDKIISAVDTDQGGLFFVDGPGGTGKTYLYRGLLVTLRNQGKIAVATATSGVAASIMPGGRTAHSRFKIPLTIDDGAVCSFTKQSGTAELLRKASLIIWDEASMTKRQAVEALDNSMRDIMGRPALPFGGKTIVFGGDFRQLVSNMRAKNDPWFAEFLLRVGGGTEETNSDGDLRLPDDVCVPYSGSDNDLDNLIDFAFPNLNENMSNSTYITSRAILSTRNDWVDMINVKMIDRFQGEHIVYHSFDSAMDDPHNYYPPEFLNTLTPNGLPPHVLKLKIGCPVILLRNIDPANGLCNGTRLVVRGFQRNSIDAEIVLGQHVGKWIFLPRIPLCPSDEEMFPFQFKRKQFPVRLSFAMTVNKAQGQTIPNVGVYLPEPVFSHGQLYVALSRATARSNIKILVIPAVDGRKKSRKGVKKTPTVDCGTYTKNIVYKEEIPCEPRVEVVLIDDAFVERKWMECLFQPSAYLGDEVFILINIRETHWYLAVIHARNMEIQVLDSLGTSQDRKDLTDSIKGLQRQIDMISQHKELKDHRWPDLQVASWPLREIDMGYAKQTDSSSCGLFLLNYIEYWTGDELSDSFTQEKMAAILLSSDLNKRRGCLLYKNEKEVDSGSPSDVEILENPTDSNKRKLLHVLDDSKVVYEDEEGPITQADLQRWFVDDWDKRAPVKVSNDGCTNDFLMVGLSTKDMPVTKADSIDVLCDYIMAIEDDTTLERTWVRNFNPFKIEISVKDLQNILTTTQDMILRCFDMAVRLLANKESRRPKEEIINNRKHYMDMRFWRMVGFGKLPKYHQDPTQKS</sequence>
<feature type="domain" description="Ubiquitin-like protease family profile" evidence="5">
    <location>
        <begin position="657"/>
        <end position="879"/>
    </location>
</feature>
<dbReference type="InterPro" id="IPR003653">
    <property type="entry name" value="Peptidase_C48_C"/>
</dbReference>
<gene>
    <name evidence="6" type="ORF">ZEAMMB73_Zm00001d010992</name>
</gene>
<keyword evidence="4" id="KW-0233">DNA recombination</keyword>
<dbReference type="GO" id="GO:0006281">
    <property type="term" value="P:DNA repair"/>
    <property type="evidence" value="ECO:0007669"/>
    <property type="project" value="UniProtKB-KW"/>
</dbReference>
<reference evidence="6" key="1">
    <citation type="submission" date="2015-12" db="EMBL/GenBank/DDBJ databases">
        <title>Update maize B73 reference genome by single molecule sequencing technologies.</title>
        <authorList>
            <consortium name="Maize Genome Sequencing Project"/>
            <person name="Ware D."/>
        </authorList>
    </citation>
    <scope>NUCLEOTIDE SEQUENCE</scope>
    <source>
        <tissue evidence="6">Seedling</tissue>
    </source>
</reference>
<evidence type="ECO:0000256" key="2">
    <source>
        <dbReference type="ARBA" id="ARBA00022670"/>
    </source>
</evidence>
<keyword evidence="4" id="KW-0547">Nucleotide-binding</keyword>
<name>A0A1D6FVF6_MAIZE</name>
<dbReference type="GO" id="GO:0008234">
    <property type="term" value="F:cysteine-type peptidase activity"/>
    <property type="evidence" value="ECO:0007669"/>
    <property type="project" value="InterPro"/>
</dbReference>
<dbReference type="FunFam" id="3.40.50.300:FF:002884">
    <property type="entry name" value="ATP-dependent DNA helicase"/>
    <property type="match status" value="1"/>
</dbReference>
<comment type="cofactor">
    <cofactor evidence="4">
        <name>Mg(2+)</name>
        <dbReference type="ChEBI" id="CHEBI:18420"/>
    </cofactor>
</comment>
<dbReference type="GO" id="GO:0006508">
    <property type="term" value="P:proteolysis"/>
    <property type="evidence" value="ECO:0007669"/>
    <property type="project" value="UniProtKB-KW"/>
</dbReference>
<dbReference type="InterPro" id="IPR010285">
    <property type="entry name" value="DNA_helicase_pif1-like_DEAD"/>
</dbReference>
<keyword evidence="3 4" id="KW-0378">Hydrolase</keyword>
<evidence type="ECO:0000256" key="4">
    <source>
        <dbReference type="RuleBase" id="RU363044"/>
    </source>
</evidence>
<dbReference type="SUPFAM" id="SSF54001">
    <property type="entry name" value="Cysteine proteinases"/>
    <property type="match status" value="1"/>
</dbReference>
<dbReference type="Pfam" id="PF21530">
    <property type="entry name" value="Pif1_2B_dom"/>
    <property type="match status" value="1"/>
</dbReference>
<evidence type="ECO:0000256" key="3">
    <source>
        <dbReference type="ARBA" id="ARBA00022801"/>
    </source>
</evidence>
<dbReference type="SUPFAM" id="SSF52540">
    <property type="entry name" value="P-loop containing nucleoside triphosphate hydrolases"/>
    <property type="match status" value="2"/>
</dbReference>
<dbReference type="PANTHER" id="PTHR10492:SF92">
    <property type="entry name" value="ATP-DEPENDENT DNA HELICASE"/>
    <property type="match status" value="1"/>
</dbReference>
<dbReference type="GO" id="GO:0043139">
    <property type="term" value="F:5'-3' DNA helicase activity"/>
    <property type="evidence" value="ECO:0007669"/>
    <property type="project" value="UniProtKB-EC"/>
</dbReference>
<dbReference type="SMR" id="A0A1D6FVF6"/>
<dbReference type="Pfam" id="PF02902">
    <property type="entry name" value="Peptidase_C48"/>
    <property type="match status" value="1"/>
</dbReference>
<dbReference type="ExpressionAtlas" id="A0A1D6FVF6">
    <property type="expression patterns" value="baseline"/>
</dbReference>